<evidence type="ECO:0000313" key="1">
    <source>
        <dbReference type="EMBL" id="KAG0422845.1"/>
    </source>
</evidence>
<reference evidence="1 2" key="1">
    <citation type="journal article" date="2020" name="Cell">
        <title>Large-Scale Comparative Analyses of Tick Genomes Elucidate Their Genetic Diversity and Vector Capacities.</title>
        <authorList>
            <consortium name="Tick Genome and Microbiome Consortium (TIGMIC)"/>
            <person name="Jia N."/>
            <person name="Wang J."/>
            <person name="Shi W."/>
            <person name="Du L."/>
            <person name="Sun Y."/>
            <person name="Zhan W."/>
            <person name="Jiang J.F."/>
            <person name="Wang Q."/>
            <person name="Zhang B."/>
            <person name="Ji P."/>
            <person name="Bell-Sakyi L."/>
            <person name="Cui X.M."/>
            <person name="Yuan T.T."/>
            <person name="Jiang B.G."/>
            <person name="Yang W.F."/>
            <person name="Lam T.T."/>
            <person name="Chang Q.C."/>
            <person name="Ding S.J."/>
            <person name="Wang X.J."/>
            <person name="Zhu J.G."/>
            <person name="Ruan X.D."/>
            <person name="Zhao L."/>
            <person name="Wei J.T."/>
            <person name="Ye R.Z."/>
            <person name="Que T.C."/>
            <person name="Du C.H."/>
            <person name="Zhou Y.H."/>
            <person name="Cheng J.X."/>
            <person name="Dai P.F."/>
            <person name="Guo W.B."/>
            <person name="Han X.H."/>
            <person name="Huang E.J."/>
            <person name="Li L.F."/>
            <person name="Wei W."/>
            <person name="Gao Y.C."/>
            <person name="Liu J.Z."/>
            <person name="Shao H.Z."/>
            <person name="Wang X."/>
            <person name="Wang C.C."/>
            <person name="Yang T.C."/>
            <person name="Huo Q.B."/>
            <person name="Li W."/>
            <person name="Chen H.Y."/>
            <person name="Chen S.E."/>
            <person name="Zhou L.G."/>
            <person name="Ni X.B."/>
            <person name="Tian J.H."/>
            <person name="Sheng Y."/>
            <person name="Liu T."/>
            <person name="Pan Y.S."/>
            <person name="Xia L.Y."/>
            <person name="Li J."/>
            <person name="Zhao F."/>
            <person name="Cao W.C."/>
        </authorList>
    </citation>
    <scope>NUCLEOTIDE SEQUENCE [LARGE SCALE GENOMIC DNA]</scope>
    <source>
        <strain evidence="1">Iper-2018</strain>
    </source>
</reference>
<evidence type="ECO:0000313" key="2">
    <source>
        <dbReference type="Proteomes" id="UP000805193"/>
    </source>
</evidence>
<dbReference type="EMBL" id="JABSTQ010010175">
    <property type="protein sequence ID" value="KAG0422845.1"/>
    <property type="molecule type" value="Genomic_DNA"/>
</dbReference>
<proteinExistence type="predicted"/>
<feature type="non-terminal residue" evidence="1">
    <location>
        <position position="1"/>
    </location>
</feature>
<organism evidence="1 2">
    <name type="scientific">Ixodes persulcatus</name>
    <name type="common">Taiga tick</name>
    <dbReference type="NCBI Taxonomy" id="34615"/>
    <lineage>
        <taxon>Eukaryota</taxon>
        <taxon>Metazoa</taxon>
        <taxon>Ecdysozoa</taxon>
        <taxon>Arthropoda</taxon>
        <taxon>Chelicerata</taxon>
        <taxon>Arachnida</taxon>
        <taxon>Acari</taxon>
        <taxon>Parasitiformes</taxon>
        <taxon>Ixodida</taxon>
        <taxon>Ixodoidea</taxon>
        <taxon>Ixodidae</taxon>
        <taxon>Ixodinae</taxon>
        <taxon>Ixodes</taxon>
    </lineage>
</organism>
<protein>
    <submittedName>
        <fullName evidence="1">Uncharacterized protein</fullName>
    </submittedName>
</protein>
<sequence length="120" mass="13452">ARRFRLLFSRFRERDSSGDRERDRTRVGDFSDASPILALRNPASGRARLKVSGESSPCSVGRALGDVIWSPDRFQPVGRPTSRSAQGRCRNRVIETERFIHDAHARETECTDNSTGSDST</sequence>
<dbReference type="Proteomes" id="UP000805193">
    <property type="component" value="Unassembled WGS sequence"/>
</dbReference>
<accession>A0AC60PQK8</accession>
<keyword evidence="2" id="KW-1185">Reference proteome</keyword>
<gene>
    <name evidence="1" type="ORF">HPB47_001367</name>
</gene>
<name>A0AC60PQK8_IXOPE</name>
<comment type="caution">
    <text evidence="1">The sequence shown here is derived from an EMBL/GenBank/DDBJ whole genome shotgun (WGS) entry which is preliminary data.</text>
</comment>